<protein>
    <submittedName>
        <fullName evidence="1">Uncharacterized protein</fullName>
    </submittedName>
</protein>
<dbReference type="EMBL" id="GDHF01029748">
    <property type="protein sequence ID" value="JAI22566.1"/>
    <property type="molecule type" value="Transcribed_RNA"/>
</dbReference>
<dbReference type="AlphaFoldDB" id="A0A0K8U7L6"/>
<gene>
    <name evidence="1" type="ORF">c0_g2_i3</name>
</gene>
<reference evidence="1" key="1">
    <citation type="submission" date="2015-06" db="EMBL/GenBank/DDBJ databases">
        <authorList>
            <person name="Hoefler B.C."/>
            <person name="Straight P.D."/>
        </authorList>
    </citation>
    <scope>NUCLEOTIDE SEQUENCE</scope>
</reference>
<accession>A0A0K8U7L6</accession>
<evidence type="ECO:0000313" key="1">
    <source>
        <dbReference type="EMBL" id="JAI22566.1"/>
    </source>
</evidence>
<sequence length="329" mass="36746">MDNVKMPFRKILIILPEETLKTQRVEVYLNDLKDRLKELRVQHDEVIQNSVDIIKEIDEVSSGLLLPQNSGINSSDNVTKIKKLIKEFESARESNSTKTPVSIESKVDIRKILQNFEKLNESHVLKESLVLFKRAKESLEKIDVYLGTHLENVISQSVNASKGNINPLTSAVTTKNVEFEKDCGQSSTFPQRNSDNVNNIVLNDDNKVRDCSLKSTNSGSNTITLAGAKSQISTNSNSDFNHRINMFSNDKVNSCDKNITPSCYASCCSSVTSMDVYQSAENFCIAKMCGNESSCVNSLETGYEGDNDDSEYDLFALKRKKNKISSANQ</sequence>
<dbReference type="OrthoDB" id="8034037at2759"/>
<name>A0A0K8U7L6_BACLA</name>
<organism evidence="1">
    <name type="scientific">Bactrocera latifrons</name>
    <name type="common">Malaysian fruit fly</name>
    <name type="synonym">Chaetodacus latifrons</name>
    <dbReference type="NCBI Taxonomy" id="174628"/>
    <lineage>
        <taxon>Eukaryota</taxon>
        <taxon>Metazoa</taxon>
        <taxon>Ecdysozoa</taxon>
        <taxon>Arthropoda</taxon>
        <taxon>Hexapoda</taxon>
        <taxon>Insecta</taxon>
        <taxon>Pterygota</taxon>
        <taxon>Neoptera</taxon>
        <taxon>Endopterygota</taxon>
        <taxon>Diptera</taxon>
        <taxon>Brachycera</taxon>
        <taxon>Muscomorpha</taxon>
        <taxon>Tephritoidea</taxon>
        <taxon>Tephritidae</taxon>
        <taxon>Bactrocera</taxon>
        <taxon>Bactrocera</taxon>
    </lineage>
</organism>
<proteinExistence type="predicted"/>